<dbReference type="InterPro" id="IPR025382">
    <property type="entry name" value="Cap4-like_endonuclease_dom"/>
</dbReference>
<gene>
    <name evidence="2" type="ORF">XdyCFBP7245_22660</name>
</gene>
<dbReference type="Proteomes" id="UP000238908">
    <property type="component" value="Unassembled WGS sequence"/>
</dbReference>
<organism evidence="2 3">
    <name type="scientific">Xanthomonas dyei</name>
    <dbReference type="NCBI Taxonomy" id="743699"/>
    <lineage>
        <taxon>Bacteria</taxon>
        <taxon>Pseudomonadati</taxon>
        <taxon>Pseudomonadota</taxon>
        <taxon>Gammaproteobacteria</taxon>
        <taxon>Lysobacterales</taxon>
        <taxon>Lysobacteraceae</taxon>
        <taxon>Xanthomonas</taxon>
    </lineage>
</organism>
<protein>
    <recommendedName>
        <fullName evidence="1">CD-NTase associated protein 4-like DNA endonuclease domain-containing protein</fullName>
    </recommendedName>
</protein>
<accession>A0A2S7BUB6</accession>
<comment type="caution">
    <text evidence="2">The sequence shown here is derived from an EMBL/GenBank/DDBJ whole genome shotgun (WGS) entry which is preliminary data.</text>
</comment>
<dbReference type="GO" id="GO:0004518">
    <property type="term" value="F:nuclease activity"/>
    <property type="evidence" value="ECO:0007669"/>
    <property type="project" value="InterPro"/>
</dbReference>
<proteinExistence type="predicted"/>
<feature type="domain" description="CD-NTase associated protein 4-like DNA endonuclease" evidence="1">
    <location>
        <begin position="35"/>
        <end position="265"/>
    </location>
</feature>
<dbReference type="AlphaFoldDB" id="A0A2S7BUB6"/>
<reference evidence="2 3" key="1">
    <citation type="submission" date="2016-08" db="EMBL/GenBank/DDBJ databases">
        <authorList>
            <person name="Seilhamer J.J."/>
        </authorList>
    </citation>
    <scope>NUCLEOTIDE SEQUENCE [LARGE SCALE GENOMIC DNA]</scope>
    <source>
        <strain evidence="2 3">CFBP7245</strain>
    </source>
</reference>
<dbReference type="Pfam" id="PF14130">
    <property type="entry name" value="Cap4_nuclease"/>
    <property type="match status" value="1"/>
</dbReference>
<name>A0A2S7BUB6_9XANT</name>
<evidence type="ECO:0000313" key="3">
    <source>
        <dbReference type="Proteomes" id="UP000238908"/>
    </source>
</evidence>
<sequence>MATERRRLGRDTLTIATGAAEVLLVANKPGLTETGGGHGAKGVDFQRWWAVLRMLELEQSNAPDFLLLFEAVQDVTELDSLSAPTKAAIYQVKKKDTGTWSWSVLTGTSAPKQPKSAKKIAASGPAAPVSTVAPSFDNVGNSVFGKIHLSLMAFEKLPAEGIFISNAGCDVPLASGANAATSLPCVLSDLAADHAQLLTDALHTLCAAGAPLPDLKRVRVARVAIHPDDPSAPAVAKALELLAQRSPGHAAQARAFVESLVMKVSALGRRTATCATFDELVKERGFSRAEFHTALSSLATIPDRNALFESWLTKLQQEGFDFRALTTMRMAAAKVAAEQLTGPSPEAHSIDLFCDSWAQTNACGPNLKPYVDAALVAMKANFGQYRDEELLARFVMRVITT</sequence>
<dbReference type="EMBL" id="MDEE01000076">
    <property type="protein sequence ID" value="PPU48848.1"/>
    <property type="molecule type" value="Genomic_DNA"/>
</dbReference>
<evidence type="ECO:0000313" key="2">
    <source>
        <dbReference type="EMBL" id="PPU48848.1"/>
    </source>
</evidence>
<evidence type="ECO:0000259" key="1">
    <source>
        <dbReference type="Pfam" id="PF14130"/>
    </source>
</evidence>